<keyword evidence="3 6" id="KW-0808">Transferase</keyword>
<dbReference type="GO" id="GO:0016407">
    <property type="term" value="F:acetyltransferase activity"/>
    <property type="evidence" value="ECO:0007669"/>
    <property type="project" value="TreeGrafter"/>
</dbReference>
<evidence type="ECO:0000256" key="5">
    <source>
        <dbReference type="ARBA" id="ARBA00023315"/>
    </source>
</evidence>
<dbReference type="EC" id="2.3.1.-" evidence="6"/>
<dbReference type="Gene3D" id="4.10.320.10">
    <property type="entry name" value="E3-binding domain"/>
    <property type="match status" value="1"/>
</dbReference>
<dbReference type="InterPro" id="IPR001078">
    <property type="entry name" value="2-oxoacid_DH_actylTfrase"/>
</dbReference>
<protein>
    <recommendedName>
        <fullName evidence="6">Dihydrolipoamide acetyltransferase component of pyruvate dehydrogenase complex</fullName>
        <ecNumber evidence="6">2.3.1.-</ecNumber>
    </recommendedName>
</protein>
<dbReference type="SUPFAM" id="SSF52777">
    <property type="entry name" value="CoA-dependent acyltransferases"/>
    <property type="match status" value="1"/>
</dbReference>
<dbReference type="InterPro" id="IPR000089">
    <property type="entry name" value="Biotin_lipoyl"/>
</dbReference>
<dbReference type="CDD" id="cd06849">
    <property type="entry name" value="lipoyl_domain"/>
    <property type="match status" value="1"/>
</dbReference>
<reference evidence="10" key="1">
    <citation type="submission" date="2024-07" db="EMBL/GenBank/DDBJ databases">
        <authorList>
            <person name="fu j."/>
        </authorList>
    </citation>
    <scope>NUCLEOTIDE SEQUENCE</scope>
    <source>
        <strain evidence="10">P10A9</strain>
    </source>
</reference>
<dbReference type="Gene3D" id="3.30.559.10">
    <property type="entry name" value="Chloramphenicol acetyltransferase-like domain"/>
    <property type="match status" value="1"/>
</dbReference>
<dbReference type="KEGG" id="spue:AB5L97_07180"/>
<keyword evidence="5 6" id="KW-0012">Acyltransferase</keyword>
<dbReference type="GO" id="GO:0005737">
    <property type="term" value="C:cytoplasm"/>
    <property type="evidence" value="ECO:0007669"/>
    <property type="project" value="TreeGrafter"/>
</dbReference>
<proteinExistence type="inferred from homology"/>
<dbReference type="Pfam" id="PF02817">
    <property type="entry name" value="E3_binding"/>
    <property type="match status" value="1"/>
</dbReference>
<dbReference type="EMBL" id="CP163302">
    <property type="protein sequence ID" value="XDP46777.1"/>
    <property type="molecule type" value="Genomic_DNA"/>
</dbReference>
<dbReference type="PROSITE" id="PS50968">
    <property type="entry name" value="BIOTINYL_LIPOYL"/>
    <property type="match status" value="1"/>
</dbReference>
<keyword evidence="4 6" id="KW-0450">Lipoyl</keyword>
<evidence type="ECO:0000313" key="10">
    <source>
        <dbReference type="EMBL" id="XDP46777.1"/>
    </source>
</evidence>
<dbReference type="InterPro" id="IPR036625">
    <property type="entry name" value="E3-bd_dom_sf"/>
</dbReference>
<dbReference type="InterPro" id="IPR004167">
    <property type="entry name" value="PSBD"/>
</dbReference>
<evidence type="ECO:0000256" key="1">
    <source>
        <dbReference type="ARBA" id="ARBA00001938"/>
    </source>
</evidence>
<evidence type="ECO:0000256" key="4">
    <source>
        <dbReference type="ARBA" id="ARBA00022823"/>
    </source>
</evidence>
<dbReference type="Pfam" id="PF00198">
    <property type="entry name" value="2-oxoacid_dh"/>
    <property type="match status" value="1"/>
</dbReference>
<dbReference type="PROSITE" id="PS51826">
    <property type="entry name" value="PSBD"/>
    <property type="match status" value="1"/>
</dbReference>
<feature type="region of interest" description="Disordered" evidence="7">
    <location>
        <begin position="98"/>
        <end position="118"/>
    </location>
</feature>
<feature type="domain" description="Lipoyl-binding" evidence="8">
    <location>
        <begin position="14"/>
        <end position="89"/>
    </location>
</feature>
<dbReference type="InterPro" id="IPR050743">
    <property type="entry name" value="2-oxoacid_DH_E2_comp"/>
</dbReference>
<evidence type="ECO:0000256" key="7">
    <source>
        <dbReference type="SAM" id="MobiDB-lite"/>
    </source>
</evidence>
<dbReference type="AlphaFoldDB" id="A0AB39L6H1"/>
<dbReference type="InterPro" id="IPR023213">
    <property type="entry name" value="CAT-like_dom_sf"/>
</dbReference>
<dbReference type="GO" id="GO:0031405">
    <property type="term" value="F:lipoic acid binding"/>
    <property type="evidence" value="ECO:0007669"/>
    <property type="project" value="TreeGrafter"/>
</dbReference>
<evidence type="ECO:0000256" key="3">
    <source>
        <dbReference type="ARBA" id="ARBA00022679"/>
    </source>
</evidence>
<evidence type="ECO:0000259" key="9">
    <source>
        <dbReference type="PROSITE" id="PS51826"/>
    </source>
</evidence>
<dbReference type="SUPFAM" id="SSF51230">
    <property type="entry name" value="Single hybrid motif"/>
    <property type="match status" value="1"/>
</dbReference>
<organism evidence="10">
    <name type="scientific">Sinomonas puerhi</name>
    <dbReference type="NCBI Taxonomy" id="3238584"/>
    <lineage>
        <taxon>Bacteria</taxon>
        <taxon>Bacillati</taxon>
        <taxon>Actinomycetota</taxon>
        <taxon>Actinomycetes</taxon>
        <taxon>Micrococcales</taxon>
        <taxon>Micrococcaceae</taxon>
        <taxon>Sinomonas</taxon>
    </lineage>
</organism>
<accession>A0AB39L6H1</accession>
<dbReference type="SUPFAM" id="SSF47005">
    <property type="entry name" value="Peripheral subunit-binding domain of 2-oxo acid dehydrogenase complex"/>
    <property type="match status" value="1"/>
</dbReference>
<comment type="similarity">
    <text evidence="2 6">Belongs to the 2-oxoacid dehydrogenase family.</text>
</comment>
<dbReference type="PANTHER" id="PTHR43178:SF5">
    <property type="entry name" value="LIPOAMIDE ACYLTRANSFERASE COMPONENT OF BRANCHED-CHAIN ALPHA-KETO ACID DEHYDROGENASE COMPLEX, MITOCHONDRIAL"/>
    <property type="match status" value="1"/>
</dbReference>
<dbReference type="PROSITE" id="PS00189">
    <property type="entry name" value="LIPOYL"/>
    <property type="match status" value="1"/>
</dbReference>
<feature type="domain" description="Peripheral subunit-binding (PSBD)" evidence="9">
    <location>
        <begin position="188"/>
        <end position="225"/>
    </location>
</feature>
<dbReference type="InterPro" id="IPR003016">
    <property type="entry name" value="2-oxoA_DH_lipoyl-BS"/>
</dbReference>
<sequence>MSAAAVDPTPGTVTRALLLPDLGEGLTESEIVEWRVSVGESVKLNQIIGEVETAKAVVELPSPYAGKVSALLAEPGDVVAVGAPIAEFEVAADAVRTPSAAGSPSGVASGGPVGSEDAAPRRQATLVGYGAMPDTGARPARRGRRLTVVERSEPESKPVAPVVESAVVEPLVVEPSEAGPKAAAERPRSTPPVRKLAKDLGVDLVALNGSGPRGLITRDDVLASIGTPSEPEAAPAAGAPVPVAGGGVVRETRTPIKGVRKLTAAAMVSSAFTAPHASEFLTVDVTPAMELIARLKASRSFADLKVTPLTLVAKAVLIALTRNPTLNSRWDEAAQEIVQYHYVNLGIAAATPRGLIVPNIKDAQSLSLAGLAESIAKLAQTAKDGRSGPAELSGGTLSITNIGVFGIDAGTPILNPGEAAILAMGQVRRLPWEYRGEIALRQVMTLSLSFDHRLVDGEQGSRFLADVGAILADPGMVLTMV</sequence>
<dbReference type="Pfam" id="PF00364">
    <property type="entry name" value="Biotin_lipoyl"/>
    <property type="match status" value="1"/>
</dbReference>
<dbReference type="InterPro" id="IPR011053">
    <property type="entry name" value="Single_hybrid_motif"/>
</dbReference>
<evidence type="ECO:0000256" key="6">
    <source>
        <dbReference type="RuleBase" id="RU003423"/>
    </source>
</evidence>
<evidence type="ECO:0000256" key="2">
    <source>
        <dbReference type="ARBA" id="ARBA00007317"/>
    </source>
</evidence>
<dbReference type="RefSeq" id="WP_369047019.1">
    <property type="nucleotide sequence ID" value="NZ_CP163302.1"/>
</dbReference>
<dbReference type="FunFam" id="3.30.559.10:FF:000007">
    <property type="entry name" value="Dihydrolipoamide acetyltransferase component of pyruvate dehydrogenase complex"/>
    <property type="match status" value="1"/>
</dbReference>
<comment type="cofactor">
    <cofactor evidence="1 6">
        <name>(R)-lipoate</name>
        <dbReference type="ChEBI" id="CHEBI:83088"/>
    </cofactor>
</comment>
<name>A0AB39L6H1_9MICC</name>
<dbReference type="Gene3D" id="2.40.50.100">
    <property type="match status" value="1"/>
</dbReference>
<dbReference type="PANTHER" id="PTHR43178">
    <property type="entry name" value="DIHYDROLIPOAMIDE ACETYLTRANSFERASE COMPONENT OF PYRUVATE DEHYDROGENASE COMPLEX"/>
    <property type="match status" value="1"/>
</dbReference>
<feature type="compositionally biased region" description="Low complexity" evidence="7">
    <location>
        <begin position="98"/>
        <end position="107"/>
    </location>
</feature>
<evidence type="ECO:0000259" key="8">
    <source>
        <dbReference type="PROSITE" id="PS50968"/>
    </source>
</evidence>
<gene>
    <name evidence="10" type="ORF">AB5L97_07180</name>
</gene>